<dbReference type="InterPro" id="IPR037053">
    <property type="entry name" value="Phage_tail_collar_dom_sf"/>
</dbReference>
<evidence type="ECO:0000313" key="3">
    <source>
        <dbReference type="Proteomes" id="UP000245539"/>
    </source>
</evidence>
<evidence type="ECO:0000313" key="2">
    <source>
        <dbReference type="EMBL" id="PWQ92051.1"/>
    </source>
</evidence>
<keyword evidence="3" id="KW-1185">Reference proteome</keyword>
<feature type="domain" description="Phage tail collar" evidence="1">
    <location>
        <begin position="7"/>
        <end position="43"/>
    </location>
</feature>
<name>A0A317C1J8_9GAMM</name>
<sequence length="44" mass="4641">MSDPTIGEITMFGGNFAPRGWALCDGQLLPISQNSALFSLLGTI</sequence>
<evidence type="ECO:0000259" key="1">
    <source>
        <dbReference type="Pfam" id="PF07484"/>
    </source>
</evidence>
<dbReference type="Pfam" id="PF07484">
    <property type="entry name" value="Collar"/>
    <property type="match status" value="1"/>
</dbReference>
<dbReference type="SUPFAM" id="SSF88874">
    <property type="entry name" value="Receptor-binding domain of short tail fibre protein gp12"/>
    <property type="match status" value="1"/>
</dbReference>
<gene>
    <name evidence="2" type="ORF">DKW60_23160</name>
</gene>
<organism evidence="2 3">
    <name type="scientific">Leucothrix pacifica</name>
    <dbReference type="NCBI Taxonomy" id="1247513"/>
    <lineage>
        <taxon>Bacteria</taxon>
        <taxon>Pseudomonadati</taxon>
        <taxon>Pseudomonadota</taxon>
        <taxon>Gammaproteobacteria</taxon>
        <taxon>Thiotrichales</taxon>
        <taxon>Thiotrichaceae</taxon>
        <taxon>Leucothrix</taxon>
    </lineage>
</organism>
<protein>
    <recommendedName>
        <fullName evidence="1">Phage tail collar domain-containing protein</fullName>
    </recommendedName>
</protein>
<proteinExistence type="predicted"/>
<accession>A0A317C1J8</accession>
<dbReference type="InterPro" id="IPR011083">
    <property type="entry name" value="Phage_tail_collar_dom"/>
</dbReference>
<reference evidence="2 3" key="1">
    <citation type="submission" date="2018-05" db="EMBL/GenBank/DDBJ databases">
        <title>Leucothrix arctica sp. nov., isolated from Arctic seawater.</title>
        <authorList>
            <person name="Choi A."/>
            <person name="Baek K."/>
        </authorList>
    </citation>
    <scope>NUCLEOTIDE SEQUENCE [LARGE SCALE GENOMIC DNA]</scope>
    <source>
        <strain evidence="2 3">JCM 18388</strain>
    </source>
</reference>
<dbReference type="EMBL" id="QGKM01000129">
    <property type="protein sequence ID" value="PWQ92051.1"/>
    <property type="molecule type" value="Genomic_DNA"/>
</dbReference>
<dbReference type="Proteomes" id="UP000245539">
    <property type="component" value="Unassembled WGS sequence"/>
</dbReference>
<comment type="caution">
    <text evidence="2">The sequence shown here is derived from an EMBL/GenBank/DDBJ whole genome shotgun (WGS) entry which is preliminary data.</text>
</comment>
<dbReference type="OrthoDB" id="9810174at2"/>
<dbReference type="Gene3D" id="3.90.1340.10">
    <property type="entry name" value="Phage tail collar domain"/>
    <property type="match status" value="1"/>
</dbReference>
<dbReference type="AlphaFoldDB" id="A0A317C1J8"/>